<dbReference type="SUPFAM" id="SSF53474">
    <property type="entry name" value="alpha/beta-Hydrolases"/>
    <property type="match status" value="1"/>
</dbReference>
<evidence type="ECO:0000256" key="5">
    <source>
        <dbReference type="ARBA" id="ARBA00045885"/>
    </source>
</evidence>
<dbReference type="InterPro" id="IPR011042">
    <property type="entry name" value="6-blade_b-propeller_TolB-like"/>
</dbReference>
<dbReference type="Pfam" id="PF00326">
    <property type="entry name" value="Peptidase_S9"/>
    <property type="match status" value="1"/>
</dbReference>
<evidence type="ECO:0000313" key="7">
    <source>
        <dbReference type="EMBL" id="ROS06139.1"/>
    </source>
</evidence>
<evidence type="ECO:0000256" key="3">
    <source>
        <dbReference type="ARBA" id="ARBA00032284"/>
    </source>
</evidence>
<protein>
    <recommendedName>
        <fullName evidence="4">Acyl-peptide hydrolase</fullName>
    </recommendedName>
    <alternativeName>
        <fullName evidence="3">Acylaminoacyl-peptidase</fullName>
    </alternativeName>
</protein>
<dbReference type="InterPro" id="IPR002471">
    <property type="entry name" value="Pept_S9_AS"/>
</dbReference>
<dbReference type="Gene3D" id="2.120.10.30">
    <property type="entry name" value="TolB, C-terminal domain"/>
    <property type="match status" value="1"/>
</dbReference>
<dbReference type="PANTHER" id="PTHR43056:SF5">
    <property type="entry name" value="PEPTIDASE S9 PROLYL OLIGOPEPTIDASE CATALYTIC DOMAIN-CONTAINING PROTEIN"/>
    <property type="match status" value="1"/>
</dbReference>
<comment type="caution">
    <text evidence="7">The sequence shown here is derived from an EMBL/GenBank/DDBJ whole genome shotgun (WGS) entry which is preliminary data.</text>
</comment>
<comment type="function">
    <text evidence="5">This enzyme catalyzes the hydrolysis of the N-terminal peptide bond of an N-acetylated peptide to generate an N-acetylated amino acid and a peptide with a free N-terminus. It preferentially cleaves off Ac-Ala, Ac-Met and Ac-Ser. Also, involved in the degradation of oxidized and glycated proteins.</text>
</comment>
<organism evidence="7 8">
    <name type="scientific">Sinobacterium caligoides</name>
    <dbReference type="NCBI Taxonomy" id="933926"/>
    <lineage>
        <taxon>Bacteria</taxon>
        <taxon>Pseudomonadati</taxon>
        <taxon>Pseudomonadota</taxon>
        <taxon>Gammaproteobacteria</taxon>
        <taxon>Cellvibrionales</taxon>
        <taxon>Spongiibacteraceae</taxon>
        <taxon>Sinobacterium</taxon>
    </lineage>
</organism>
<dbReference type="EMBL" id="RKHR01000001">
    <property type="protein sequence ID" value="ROS06139.1"/>
    <property type="molecule type" value="Genomic_DNA"/>
</dbReference>
<dbReference type="RefSeq" id="WP_123710532.1">
    <property type="nucleotide sequence ID" value="NZ_RKHR01000001.1"/>
</dbReference>
<evidence type="ECO:0000313" key="8">
    <source>
        <dbReference type="Proteomes" id="UP000275394"/>
    </source>
</evidence>
<accession>A0A3N2E352</accession>
<reference evidence="7 8" key="1">
    <citation type="submission" date="2018-11" db="EMBL/GenBank/DDBJ databases">
        <title>Genomic Encyclopedia of Type Strains, Phase IV (KMG-IV): sequencing the most valuable type-strain genomes for metagenomic binning, comparative biology and taxonomic classification.</title>
        <authorList>
            <person name="Goeker M."/>
        </authorList>
    </citation>
    <scope>NUCLEOTIDE SEQUENCE [LARGE SCALE GENOMIC DNA]</scope>
    <source>
        <strain evidence="7 8">DSM 100316</strain>
    </source>
</reference>
<dbReference type="InterPro" id="IPR050585">
    <property type="entry name" value="Xaa-Pro_dipeptidyl-ppase/CocE"/>
</dbReference>
<evidence type="ECO:0000256" key="4">
    <source>
        <dbReference type="ARBA" id="ARBA00032596"/>
    </source>
</evidence>
<evidence type="ECO:0000256" key="1">
    <source>
        <dbReference type="ARBA" id="ARBA00022801"/>
    </source>
</evidence>
<dbReference type="SUPFAM" id="SSF82171">
    <property type="entry name" value="DPP6 N-terminal domain-like"/>
    <property type="match status" value="1"/>
</dbReference>
<dbReference type="Proteomes" id="UP000275394">
    <property type="component" value="Unassembled WGS sequence"/>
</dbReference>
<dbReference type="OrthoDB" id="4269629at2"/>
<dbReference type="GO" id="GO:0006508">
    <property type="term" value="P:proteolysis"/>
    <property type="evidence" value="ECO:0007669"/>
    <property type="project" value="InterPro"/>
</dbReference>
<sequence>MISATQACSSLREIKQLLIHNDTLHAVINSACNDNRYQLHIIAQQHGQALYAQLDCHSLLNSYGGGSVASTSSTLWVSDKHELVSIENDHECSRRSSITAGDLCTDEFFDRCLGVVEVDEQQHIIDCQAPDKYLISGADFYSSPCVSPDGRHLAFVCRNTPNMPWDNSELWICQLDQSGHPLPHSLLLVSQSQSISLKDGESINQPQWRNNSQLAFISDRSGYWGYYYYDLSTSTIMALYTPAAELCGAAWESGNHNVVLLNDGGILCSAVIRGRWQLHRVSSTGKVTIVAGHNHDSLCHFSQLTLHKNAVYFVAQSSTLASNIYYLNLADNSIEAALPPDNSGRLNTPPPSYLQFGLGESVSYGYFYPPTTASVAVPPLIVRAHGGPTSATTASLDLITRYFNERGFAVLDINYRGSTGYGRSYRHSLYGHWGVSEVEDTANAIELLASKKLIDPRLVFARGNSAGGYMTLCLATFSSLLAGGMVSAGISDLKLLEKNTHRFERFYIQQLLAAPYSPSHSSPWYQRSPIHFADSVQQPLLFVQGKQDNICPTEQAEHFITVLQKNDLAYDYLLFADEHHGIKKERNMHKALLRELAFYRAIIKKHRANI</sequence>
<keyword evidence="8" id="KW-1185">Reference proteome</keyword>
<dbReference type="PROSITE" id="PS00708">
    <property type="entry name" value="PRO_ENDOPEP_SER"/>
    <property type="match status" value="1"/>
</dbReference>
<gene>
    <name evidence="7" type="ORF">EDC56_0046</name>
</gene>
<evidence type="ECO:0000259" key="6">
    <source>
        <dbReference type="Pfam" id="PF00326"/>
    </source>
</evidence>
<dbReference type="InterPro" id="IPR001375">
    <property type="entry name" value="Peptidase_S9_cat"/>
</dbReference>
<dbReference type="PANTHER" id="PTHR43056">
    <property type="entry name" value="PEPTIDASE S9 PROLYL OLIGOPEPTIDASE"/>
    <property type="match status" value="1"/>
</dbReference>
<dbReference type="GO" id="GO:0004252">
    <property type="term" value="F:serine-type endopeptidase activity"/>
    <property type="evidence" value="ECO:0007669"/>
    <property type="project" value="InterPro"/>
</dbReference>
<proteinExistence type="predicted"/>
<dbReference type="Gene3D" id="3.40.50.1820">
    <property type="entry name" value="alpha/beta hydrolase"/>
    <property type="match status" value="1"/>
</dbReference>
<dbReference type="InterPro" id="IPR029058">
    <property type="entry name" value="AB_hydrolase_fold"/>
</dbReference>
<name>A0A3N2E352_9GAMM</name>
<keyword evidence="1" id="KW-0378">Hydrolase</keyword>
<feature type="domain" description="Peptidase S9 prolyl oligopeptidase catalytic" evidence="6">
    <location>
        <begin position="397"/>
        <end position="605"/>
    </location>
</feature>
<dbReference type="AlphaFoldDB" id="A0A3N2E352"/>
<evidence type="ECO:0000256" key="2">
    <source>
        <dbReference type="ARBA" id="ARBA00022990"/>
    </source>
</evidence>
<keyword evidence="2" id="KW-0007">Acetylation</keyword>